<dbReference type="EMBL" id="CP020814">
    <property type="protein sequence ID" value="ARK31860.1"/>
    <property type="molecule type" value="Genomic_DNA"/>
</dbReference>
<keyword evidence="2" id="KW-1185">Reference proteome</keyword>
<dbReference type="AlphaFoldDB" id="A0A1X9MH76"/>
<reference evidence="1 2" key="1">
    <citation type="submission" date="2017-04" db="EMBL/GenBank/DDBJ databases">
        <title>Bacillus krulwichiae AM31D Genome sequencing and assembly.</title>
        <authorList>
            <person name="Krulwich T.A."/>
            <person name="Anastor L."/>
            <person name="Ehrlich R."/>
            <person name="Ehrlich G.D."/>
            <person name="Janto B."/>
        </authorList>
    </citation>
    <scope>NUCLEOTIDE SEQUENCE [LARGE SCALE GENOMIC DNA]</scope>
    <source>
        <strain evidence="1 2">AM31D</strain>
    </source>
</reference>
<proteinExistence type="predicted"/>
<accession>A0A1X9MH76</accession>
<name>A0A1X9MH76_9BACI</name>
<dbReference type="RefSeq" id="WP_066156308.1">
    <property type="nucleotide sequence ID" value="NZ_CP020814.1"/>
</dbReference>
<sequence>MCVLKFKPVTVRLEVPDLDNAVNIHEYPGFFQSETGQVFYNNNGELTMSQAEYDWKSNIYNVTEYSRIHLAELGYRDPLDLDTLKTFMDRLSAVSLYEYLLYFFDRTEDVNLGLDRLLQR</sequence>
<dbReference type="STRING" id="199441.BkAM31D_19585"/>
<evidence type="ECO:0000313" key="2">
    <source>
        <dbReference type="Proteomes" id="UP000193006"/>
    </source>
</evidence>
<evidence type="ECO:0000313" key="1">
    <source>
        <dbReference type="EMBL" id="ARK31860.1"/>
    </source>
</evidence>
<gene>
    <name evidence="1" type="ORF">BkAM31D_19585</name>
</gene>
<protein>
    <submittedName>
        <fullName evidence="1">Uncharacterized protein</fullName>
    </submittedName>
</protein>
<organism evidence="1 2">
    <name type="scientific">Halalkalibacter krulwichiae</name>
    <dbReference type="NCBI Taxonomy" id="199441"/>
    <lineage>
        <taxon>Bacteria</taxon>
        <taxon>Bacillati</taxon>
        <taxon>Bacillota</taxon>
        <taxon>Bacilli</taxon>
        <taxon>Bacillales</taxon>
        <taxon>Bacillaceae</taxon>
        <taxon>Halalkalibacter</taxon>
    </lineage>
</organism>
<dbReference type="KEGG" id="bkw:BkAM31D_19585"/>
<dbReference type="Proteomes" id="UP000193006">
    <property type="component" value="Chromosome"/>
</dbReference>